<dbReference type="Gene3D" id="3.40.50.620">
    <property type="entry name" value="HUPs"/>
    <property type="match status" value="1"/>
</dbReference>
<sequence length="436" mass="50984">MEKAFKNHLKSNLPYLFNSKVILAVSGGVDSMVLMHLCKTAKLDFSVAHCNFNLRNNESDGDEEFVVRAVQNLDIKVHVQNFNTKAFAEEHKLSIQMAARELRYQWFEELRASEGADYILVAHHANDSLETFLINLIRSTGPEGLAGIKEENEKILRPLLNFSRDEIESYAKEHKIMWREDSSNASTKYLRNKIRHQVIPLLEEMNPKFLEGFSNTQDYLKQQLNLVEDYTEIIYKKAVKKVEFGYSLDVLFLERLPNTKAVLYQLLKSFGFTEWDDVHHLLTAQSGKMVFSHTHRLVKDRDELILTKIDQSHLKKSYEIHQNEDNFMIPSGSLSFHEVSEIQEKNNHTIYVDYEKLKFPLTLRRWQEGDTFHPFGMKGRKKLSDFFKDNKLSLPQKENTWLLCSENKIVWIVNQRADNRFAITSKSKRILKIVSH</sequence>
<evidence type="ECO:0000256" key="3">
    <source>
        <dbReference type="ARBA" id="ARBA00022598"/>
    </source>
</evidence>
<dbReference type="HAMAP" id="MF_01161">
    <property type="entry name" value="tRNA_Ile_lys_synt"/>
    <property type="match status" value="1"/>
</dbReference>
<dbReference type="InterPro" id="IPR011063">
    <property type="entry name" value="TilS/TtcA_N"/>
</dbReference>
<feature type="domain" description="Lysidine-tRNA(Ile) synthetase C-terminal" evidence="9">
    <location>
        <begin position="361"/>
        <end position="433"/>
    </location>
</feature>
<evidence type="ECO:0000256" key="7">
    <source>
        <dbReference type="ARBA" id="ARBA00048539"/>
    </source>
</evidence>
<comment type="catalytic activity">
    <reaction evidence="7 8">
        <text>cytidine(34) in tRNA(Ile2) + L-lysine + ATP = lysidine(34) in tRNA(Ile2) + AMP + diphosphate + H(+)</text>
        <dbReference type="Rhea" id="RHEA:43744"/>
        <dbReference type="Rhea" id="RHEA-COMP:10625"/>
        <dbReference type="Rhea" id="RHEA-COMP:10670"/>
        <dbReference type="ChEBI" id="CHEBI:15378"/>
        <dbReference type="ChEBI" id="CHEBI:30616"/>
        <dbReference type="ChEBI" id="CHEBI:32551"/>
        <dbReference type="ChEBI" id="CHEBI:33019"/>
        <dbReference type="ChEBI" id="CHEBI:82748"/>
        <dbReference type="ChEBI" id="CHEBI:83665"/>
        <dbReference type="ChEBI" id="CHEBI:456215"/>
        <dbReference type="EC" id="6.3.4.19"/>
    </reaction>
</comment>
<evidence type="ECO:0000259" key="9">
    <source>
        <dbReference type="SMART" id="SM00977"/>
    </source>
</evidence>
<dbReference type="InterPro" id="IPR012796">
    <property type="entry name" value="Lysidine-tRNA-synth_C"/>
</dbReference>
<reference evidence="10" key="3">
    <citation type="submission" date="2024-09" db="EMBL/GenBank/DDBJ databases">
        <authorList>
            <person name="Sun Q."/>
            <person name="Mori K."/>
        </authorList>
    </citation>
    <scope>NUCLEOTIDE SEQUENCE</scope>
    <source>
        <strain evidence="10">CECT 9128</strain>
    </source>
</reference>
<evidence type="ECO:0000256" key="1">
    <source>
        <dbReference type="ARBA" id="ARBA00004496"/>
    </source>
</evidence>
<organism evidence="10 12">
    <name type="scientific">Zunongwangia endophytica</name>
    <dbReference type="NCBI Taxonomy" id="1808945"/>
    <lineage>
        <taxon>Bacteria</taxon>
        <taxon>Pseudomonadati</taxon>
        <taxon>Bacteroidota</taxon>
        <taxon>Flavobacteriia</taxon>
        <taxon>Flavobacteriales</taxon>
        <taxon>Flavobacteriaceae</taxon>
        <taxon>Zunongwangia</taxon>
    </lineage>
</organism>
<keyword evidence="6 8" id="KW-0067">ATP-binding</keyword>
<evidence type="ECO:0000256" key="6">
    <source>
        <dbReference type="ARBA" id="ARBA00022840"/>
    </source>
</evidence>
<dbReference type="SUPFAM" id="SSF56037">
    <property type="entry name" value="PheT/TilS domain"/>
    <property type="match status" value="1"/>
</dbReference>
<comment type="similarity">
    <text evidence="8">Belongs to the tRNA(Ile)-lysidine synthase family.</text>
</comment>
<dbReference type="GO" id="GO:0032267">
    <property type="term" value="F:tRNA(Ile)-lysidine synthase activity"/>
    <property type="evidence" value="ECO:0007669"/>
    <property type="project" value="UniProtKB-EC"/>
</dbReference>
<keyword evidence="3 8" id="KW-0436">Ligase</keyword>
<accession>A0ABV8HA83</accession>
<dbReference type="Pfam" id="PF11734">
    <property type="entry name" value="TilS_C"/>
    <property type="match status" value="1"/>
</dbReference>
<evidence type="ECO:0000256" key="2">
    <source>
        <dbReference type="ARBA" id="ARBA00022490"/>
    </source>
</evidence>
<dbReference type="EMBL" id="JBHSAS010000006">
    <property type="protein sequence ID" value="MFC4028236.1"/>
    <property type="molecule type" value="Genomic_DNA"/>
</dbReference>
<feature type="binding site" evidence="8">
    <location>
        <begin position="26"/>
        <end position="31"/>
    </location>
    <ligand>
        <name>ATP</name>
        <dbReference type="ChEBI" id="CHEBI:30616"/>
    </ligand>
</feature>
<keyword evidence="4 8" id="KW-0819">tRNA processing</keyword>
<comment type="function">
    <text evidence="8">Ligates lysine onto the cytidine present at position 34 of the AUA codon-specific tRNA(Ile) that contains the anticodon CAU, in an ATP-dependent manner. Cytidine is converted to lysidine, thus changing the amino acid specificity of the tRNA from methionine to isoleucine.</text>
</comment>
<dbReference type="InterPro" id="IPR014729">
    <property type="entry name" value="Rossmann-like_a/b/a_fold"/>
</dbReference>
<keyword evidence="12" id="KW-1185">Reference proteome</keyword>
<dbReference type="SMART" id="SM00977">
    <property type="entry name" value="TilS_C"/>
    <property type="match status" value="1"/>
</dbReference>
<proteinExistence type="inferred from homology"/>
<comment type="domain">
    <text evidence="8">The N-terminal region contains the highly conserved SGGXDS motif, predicted to be a P-loop motif involved in ATP binding.</text>
</comment>
<dbReference type="RefSeq" id="WP_290231030.1">
    <property type="nucleotide sequence ID" value="NZ_JAUFPZ010000002.1"/>
</dbReference>
<dbReference type="NCBIfam" id="TIGR02433">
    <property type="entry name" value="lysidine_TilS_C"/>
    <property type="match status" value="1"/>
</dbReference>
<keyword evidence="2 8" id="KW-0963">Cytoplasm</keyword>
<dbReference type="PANTHER" id="PTHR43033:SF1">
    <property type="entry name" value="TRNA(ILE)-LYSIDINE SYNTHASE-RELATED"/>
    <property type="match status" value="1"/>
</dbReference>
<evidence type="ECO:0000256" key="4">
    <source>
        <dbReference type="ARBA" id="ARBA00022694"/>
    </source>
</evidence>
<comment type="caution">
    <text evidence="10">The sequence shown here is derived from an EMBL/GenBank/DDBJ whole genome shotgun (WGS) entry which is preliminary data.</text>
</comment>
<dbReference type="Proteomes" id="UP001595793">
    <property type="component" value="Unassembled WGS sequence"/>
</dbReference>
<dbReference type="Pfam" id="PF01171">
    <property type="entry name" value="ATP_bind_3"/>
    <property type="match status" value="1"/>
</dbReference>
<dbReference type="SUPFAM" id="SSF52402">
    <property type="entry name" value="Adenine nucleotide alpha hydrolases-like"/>
    <property type="match status" value="1"/>
</dbReference>
<reference evidence="12" key="2">
    <citation type="journal article" date="2019" name="Int. J. Syst. Evol. Microbiol.">
        <title>The Global Catalogue of Microorganisms (GCM) 10K type strain sequencing project: providing services to taxonomists for standard genome sequencing and annotation.</title>
        <authorList>
            <consortium name="The Broad Institute Genomics Platform"/>
            <consortium name="The Broad Institute Genome Sequencing Center for Infectious Disease"/>
            <person name="Wu L."/>
            <person name="Ma J."/>
        </authorList>
    </citation>
    <scope>NUCLEOTIDE SEQUENCE [LARGE SCALE GENOMIC DNA]</scope>
    <source>
        <strain evidence="12">CECT 9128</strain>
    </source>
</reference>
<dbReference type="InterPro" id="IPR012795">
    <property type="entry name" value="tRNA_Ile_lys_synt_N"/>
</dbReference>
<dbReference type="NCBIfam" id="TIGR02432">
    <property type="entry name" value="lysidine_TilS_N"/>
    <property type="match status" value="1"/>
</dbReference>
<evidence type="ECO:0000256" key="8">
    <source>
        <dbReference type="HAMAP-Rule" id="MF_01161"/>
    </source>
</evidence>
<reference evidence="10" key="1">
    <citation type="journal article" date="2014" name="Int. J. Syst. Evol. Microbiol.">
        <title>Complete genome of a new Firmicutes species belonging to the dominant human colonic microbiota ('Ruminococcus bicirculans') reveals two chromosomes and a selective capacity to utilize plant glucans.</title>
        <authorList>
            <consortium name="NISC Comparative Sequencing Program"/>
            <person name="Wegmann U."/>
            <person name="Louis P."/>
            <person name="Goesmann A."/>
            <person name="Henrissat B."/>
            <person name="Duncan S.H."/>
            <person name="Flint H.J."/>
        </authorList>
    </citation>
    <scope>NUCLEOTIDE SEQUENCE</scope>
    <source>
        <strain evidence="10">CECT 9128</strain>
    </source>
</reference>
<name>A0ABV8HA83_9FLAO</name>
<evidence type="ECO:0000313" key="10">
    <source>
        <dbReference type="EMBL" id="MFC4028236.1"/>
    </source>
</evidence>
<evidence type="ECO:0000256" key="5">
    <source>
        <dbReference type="ARBA" id="ARBA00022741"/>
    </source>
</evidence>
<keyword evidence="5 8" id="KW-0547">Nucleotide-binding</keyword>
<gene>
    <name evidence="8 10" type="primary">tilS</name>
    <name evidence="10" type="ORF">ACFOS1_12515</name>
    <name evidence="11" type="ORF">ACFOS1_14450</name>
</gene>
<dbReference type="InterPro" id="IPR012094">
    <property type="entry name" value="tRNA_Ile_lys_synt"/>
</dbReference>
<evidence type="ECO:0000313" key="11">
    <source>
        <dbReference type="EMBL" id="MFC4028615.1"/>
    </source>
</evidence>
<evidence type="ECO:0000313" key="12">
    <source>
        <dbReference type="Proteomes" id="UP001595793"/>
    </source>
</evidence>
<dbReference type="EMBL" id="JBHSAS010000011">
    <property type="protein sequence ID" value="MFC4028615.1"/>
    <property type="molecule type" value="Genomic_DNA"/>
</dbReference>
<dbReference type="CDD" id="cd01992">
    <property type="entry name" value="TilS_N"/>
    <property type="match status" value="1"/>
</dbReference>
<dbReference type="PANTHER" id="PTHR43033">
    <property type="entry name" value="TRNA(ILE)-LYSIDINE SYNTHASE-RELATED"/>
    <property type="match status" value="1"/>
</dbReference>
<dbReference type="EC" id="6.3.4.19" evidence="8"/>
<comment type="subcellular location">
    <subcellularLocation>
        <location evidence="1 8">Cytoplasm</location>
    </subcellularLocation>
</comment>
<protein>
    <recommendedName>
        <fullName evidence="8">tRNA(Ile)-lysidine synthase</fullName>
        <ecNumber evidence="8">6.3.4.19</ecNumber>
    </recommendedName>
    <alternativeName>
        <fullName evidence="8">tRNA(Ile)-2-lysyl-cytidine synthase</fullName>
    </alternativeName>
    <alternativeName>
        <fullName evidence="8">tRNA(Ile)-lysidine synthetase</fullName>
    </alternativeName>
</protein>